<sequence length="424" mass="45624">MFHLLARLRRALPVTATLIALSHIGSPALAAPRTVYTGTLQGAGDIVMELDTQATADGTLTGRYFYPKHGVDIPLKGLAKALYEPRLFQDLAQAKLDPESDSPQATAAAAWQGTRDADGYQGQWTDIRTGKTRRFTLRRVAEYDPDNVAPGSVQAVTDAISGGMGSGIDAQADINTASAPYETLKLAGHAQPVGQDIGTASVAYRMWVDPRTKFAYPRLSRHPDPKVITRVNHLLEQRHWQKSLAALQCMASAYTDGNPAAGTLGSYDDEAVQVDWLSTALLTVTEAGSLYCGGAHPDNHFDPYTFDLLRGEYLDWNRIFAAYVPGEYGFATESPTLIKLMDDARKKLPASADSALADDDSMQSCSDFWPDYLALGVTTPGEISLSISGIGHALGVCLGTHATVPFKDLTPYLKPGGAAYLVTE</sequence>
<accession>A0A6S6YJB3</accession>
<proteinExistence type="predicted"/>
<reference evidence="2 3" key="1">
    <citation type="submission" date="2020-04" db="EMBL/GenBank/DDBJ databases">
        <authorList>
            <person name="De Canck E."/>
        </authorList>
    </citation>
    <scope>NUCLEOTIDE SEQUENCE [LARGE SCALE GENOMIC DNA]</scope>
    <source>
        <strain evidence="2 3">LMG 3431</strain>
    </source>
</reference>
<name>A0A6S6YJB3_9BURK</name>
<evidence type="ECO:0000256" key="1">
    <source>
        <dbReference type="SAM" id="SignalP"/>
    </source>
</evidence>
<feature type="signal peptide" evidence="1">
    <location>
        <begin position="1"/>
        <end position="30"/>
    </location>
</feature>
<keyword evidence="3" id="KW-1185">Reference proteome</keyword>
<evidence type="ECO:0000313" key="3">
    <source>
        <dbReference type="Proteomes" id="UP000494108"/>
    </source>
</evidence>
<keyword evidence="1" id="KW-0732">Signal</keyword>
<feature type="chain" id="PRO_5028891008" evidence="1">
    <location>
        <begin position="31"/>
        <end position="424"/>
    </location>
</feature>
<organism evidence="2 3">
    <name type="scientific">Achromobacter pestifer</name>
    <dbReference type="NCBI Taxonomy" id="1353889"/>
    <lineage>
        <taxon>Bacteria</taxon>
        <taxon>Pseudomonadati</taxon>
        <taxon>Pseudomonadota</taxon>
        <taxon>Betaproteobacteria</taxon>
        <taxon>Burkholderiales</taxon>
        <taxon>Alcaligenaceae</taxon>
        <taxon>Achromobacter</taxon>
    </lineage>
</organism>
<evidence type="ECO:0000313" key="2">
    <source>
        <dbReference type="EMBL" id="CAB3625434.1"/>
    </source>
</evidence>
<dbReference type="AlphaFoldDB" id="A0A6S6YJB3"/>
<gene>
    <name evidence="2" type="ORF">LMG3431_00160</name>
</gene>
<dbReference type="Proteomes" id="UP000494108">
    <property type="component" value="Unassembled WGS sequence"/>
</dbReference>
<protein>
    <submittedName>
        <fullName evidence="2">Uncharacterized protein</fullName>
    </submittedName>
</protein>
<dbReference type="RefSeq" id="WP_175172523.1">
    <property type="nucleotide sequence ID" value="NZ_CADIJX010000001.1"/>
</dbReference>
<dbReference type="EMBL" id="CADIJX010000001">
    <property type="protein sequence ID" value="CAB3625434.1"/>
    <property type="molecule type" value="Genomic_DNA"/>
</dbReference>